<feature type="transmembrane region" description="Helical" evidence="9">
    <location>
        <begin position="146"/>
        <end position="169"/>
    </location>
</feature>
<dbReference type="GO" id="GO:0005886">
    <property type="term" value="C:plasma membrane"/>
    <property type="evidence" value="ECO:0007669"/>
    <property type="project" value="UniProtKB-SubCell"/>
</dbReference>
<keyword evidence="2 9" id="KW-0813">Transport</keyword>
<dbReference type="AlphaFoldDB" id="A0A851HWF1"/>
<dbReference type="GO" id="GO:0022857">
    <property type="term" value="F:transmembrane transporter activity"/>
    <property type="evidence" value="ECO:0007669"/>
    <property type="project" value="UniProtKB-UniRule"/>
</dbReference>
<keyword evidence="4 9" id="KW-0997">Cell inner membrane</keyword>
<evidence type="ECO:0000256" key="8">
    <source>
        <dbReference type="ARBA" id="ARBA00038436"/>
    </source>
</evidence>
<gene>
    <name evidence="12" type="ORF">HLV39_10480</name>
</gene>
<feature type="transmembrane region" description="Helical" evidence="9">
    <location>
        <begin position="65"/>
        <end position="86"/>
    </location>
</feature>
<keyword evidence="3" id="KW-1003">Cell membrane</keyword>
<evidence type="ECO:0000259" key="11">
    <source>
        <dbReference type="Pfam" id="PF04290"/>
    </source>
</evidence>
<evidence type="ECO:0000256" key="1">
    <source>
        <dbReference type="ARBA" id="ARBA00004429"/>
    </source>
</evidence>
<evidence type="ECO:0000256" key="5">
    <source>
        <dbReference type="ARBA" id="ARBA00022692"/>
    </source>
</evidence>
<dbReference type="PANTHER" id="PTHR35011:SF10">
    <property type="entry name" value="TRAP TRANSPORTER SMALL PERMEASE PROTEIN"/>
    <property type="match status" value="1"/>
</dbReference>
<keyword evidence="6 9" id="KW-1133">Transmembrane helix</keyword>
<evidence type="ECO:0000313" key="13">
    <source>
        <dbReference type="Proteomes" id="UP000536442"/>
    </source>
</evidence>
<keyword evidence="13" id="KW-1185">Reference proteome</keyword>
<evidence type="ECO:0000313" key="12">
    <source>
        <dbReference type="EMBL" id="NWN91916.1"/>
    </source>
</evidence>
<reference evidence="12 13" key="1">
    <citation type="submission" date="2020-03" db="EMBL/GenBank/DDBJ databases">
        <title>Metagenomic, metatranscriptomic, and metabolomic analyses revealed the key microbes and metabolic features during the fermentation of ganjang, Korean traditional soy sauce.</title>
        <authorList>
            <person name="Chun B.H."/>
            <person name="Jeon C.O."/>
        </authorList>
    </citation>
    <scope>NUCLEOTIDE SEQUENCE [LARGE SCALE GENOMIC DNA]</scope>
    <source>
        <strain evidence="12 13">KG14</strain>
    </source>
</reference>
<evidence type="ECO:0000256" key="7">
    <source>
        <dbReference type="ARBA" id="ARBA00023136"/>
    </source>
</evidence>
<keyword evidence="5 9" id="KW-0812">Transmembrane</keyword>
<evidence type="ECO:0000256" key="9">
    <source>
        <dbReference type="RuleBase" id="RU369079"/>
    </source>
</evidence>
<dbReference type="InterPro" id="IPR055348">
    <property type="entry name" value="DctQ"/>
</dbReference>
<evidence type="ECO:0000256" key="4">
    <source>
        <dbReference type="ARBA" id="ARBA00022519"/>
    </source>
</evidence>
<dbReference type="GO" id="GO:0015740">
    <property type="term" value="P:C4-dicarboxylate transport"/>
    <property type="evidence" value="ECO:0007669"/>
    <property type="project" value="TreeGrafter"/>
</dbReference>
<keyword evidence="7 9" id="KW-0472">Membrane</keyword>
<accession>A0A851HWF1</accession>
<evidence type="ECO:0000256" key="2">
    <source>
        <dbReference type="ARBA" id="ARBA00022448"/>
    </source>
</evidence>
<comment type="similarity">
    <text evidence="8 9">Belongs to the TRAP transporter small permease family.</text>
</comment>
<sequence length="210" mass="23265">MVETDKAGQQDTPKKHNAFLSALNSIDKSLGWIEKTVISVCILAMALLMSAHVVGSLLFNRGIPGTYEVTEMLIIVITFVGVGYAARCARHIRMSAIYDMLGDRPRKVLMIILCIGTAILMFYFAYKSAQYDMALFERGRVSSSLNIPLWTINLALPIGFTLAGIQYVLTTLRNLFSEGIYRSFSEKEEFSELPLDDSGETHTPDGPMGP</sequence>
<feature type="transmembrane region" description="Helical" evidence="9">
    <location>
        <begin position="37"/>
        <end position="59"/>
    </location>
</feature>
<evidence type="ECO:0000256" key="3">
    <source>
        <dbReference type="ARBA" id="ARBA00022475"/>
    </source>
</evidence>
<proteinExistence type="inferred from homology"/>
<name>A0A851HWF1_9GAMM</name>
<comment type="function">
    <text evidence="9">Part of the tripartite ATP-independent periplasmic (TRAP) transport system.</text>
</comment>
<organism evidence="12 13">
    <name type="scientific">Marinobacter adhaerens</name>
    <dbReference type="NCBI Taxonomy" id="1033846"/>
    <lineage>
        <taxon>Bacteria</taxon>
        <taxon>Pseudomonadati</taxon>
        <taxon>Pseudomonadota</taxon>
        <taxon>Gammaproteobacteria</taxon>
        <taxon>Pseudomonadales</taxon>
        <taxon>Marinobacteraceae</taxon>
        <taxon>Marinobacter</taxon>
    </lineage>
</organism>
<dbReference type="InterPro" id="IPR007387">
    <property type="entry name" value="TRAP_DctQ"/>
</dbReference>
<evidence type="ECO:0000256" key="6">
    <source>
        <dbReference type="ARBA" id="ARBA00022989"/>
    </source>
</evidence>
<dbReference type="Pfam" id="PF04290">
    <property type="entry name" value="DctQ"/>
    <property type="match status" value="1"/>
</dbReference>
<feature type="region of interest" description="Disordered" evidence="10">
    <location>
        <begin position="189"/>
        <end position="210"/>
    </location>
</feature>
<feature type="domain" description="Tripartite ATP-independent periplasmic transporters DctQ component" evidence="11">
    <location>
        <begin position="45"/>
        <end position="175"/>
    </location>
</feature>
<evidence type="ECO:0000256" key="10">
    <source>
        <dbReference type="SAM" id="MobiDB-lite"/>
    </source>
</evidence>
<protein>
    <recommendedName>
        <fullName evidence="9">TRAP transporter small permease protein</fullName>
    </recommendedName>
</protein>
<dbReference type="EMBL" id="JABEVQ010000005">
    <property type="protein sequence ID" value="NWN91916.1"/>
    <property type="molecule type" value="Genomic_DNA"/>
</dbReference>
<dbReference type="PANTHER" id="PTHR35011">
    <property type="entry name" value="2,3-DIKETO-L-GULONATE TRAP TRANSPORTER SMALL PERMEASE PROTEIN YIAM"/>
    <property type="match status" value="1"/>
</dbReference>
<comment type="subcellular location">
    <subcellularLocation>
        <location evidence="1 9">Cell inner membrane</location>
        <topology evidence="1 9">Multi-pass membrane protein</topology>
    </subcellularLocation>
</comment>
<comment type="subunit">
    <text evidence="9">The complex comprises the extracytoplasmic solute receptor protein and the two transmembrane proteins.</text>
</comment>
<feature type="transmembrane region" description="Helical" evidence="9">
    <location>
        <begin position="107"/>
        <end position="126"/>
    </location>
</feature>
<comment type="caution">
    <text evidence="12">The sequence shown here is derived from an EMBL/GenBank/DDBJ whole genome shotgun (WGS) entry which is preliminary data.</text>
</comment>
<dbReference type="Proteomes" id="UP000536442">
    <property type="component" value="Unassembled WGS sequence"/>
</dbReference>